<dbReference type="KEGG" id="kdj:28966241"/>
<organism evidence="1">
    <name type="scientific">Kwoniella dejecticola CBS 10117</name>
    <dbReference type="NCBI Taxonomy" id="1296121"/>
    <lineage>
        <taxon>Eukaryota</taxon>
        <taxon>Fungi</taxon>
        <taxon>Dikarya</taxon>
        <taxon>Basidiomycota</taxon>
        <taxon>Agaricomycotina</taxon>
        <taxon>Tremellomycetes</taxon>
        <taxon>Tremellales</taxon>
        <taxon>Cryptococcaceae</taxon>
        <taxon>Kwoniella</taxon>
    </lineage>
</organism>
<dbReference type="Proteomes" id="UP000078595">
    <property type="component" value="Chromosome 3"/>
</dbReference>
<reference evidence="2" key="2">
    <citation type="submission" date="2013-07" db="EMBL/GenBank/DDBJ databases">
        <authorList>
            <consortium name="The Broad Institute Genome Sequencing Platform"/>
            <person name="Cuomo C."/>
            <person name="Litvintseva A."/>
            <person name="Chen Y."/>
            <person name="Heitman J."/>
            <person name="Sun S."/>
            <person name="Springer D."/>
            <person name="Dromer F."/>
            <person name="Young S.K."/>
            <person name="Zeng Q."/>
            <person name="Gargeya S."/>
            <person name="Fitzgerald M."/>
            <person name="Abouelleil A."/>
            <person name="Alvarado L."/>
            <person name="Berlin A.M."/>
            <person name="Chapman S.B."/>
            <person name="Dewar J."/>
            <person name="Goldberg J."/>
            <person name="Griggs A."/>
            <person name="Gujja S."/>
            <person name="Hansen M."/>
            <person name="Howarth C."/>
            <person name="Imamovic A."/>
            <person name="Larimer J."/>
            <person name="McCowan C."/>
            <person name="Murphy C."/>
            <person name="Pearson M."/>
            <person name="Priest M."/>
            <person name="Roberts A."/>
            <person name="Saif S."/>
            <person name="Shea T."/>
            <person name="Sykes S."/>
            <person name="Wortman J."/>
            <person name="Nusbaum C."/>
            <person name="Birren B."/>
        </authorList>
    </citation>
    <scope>NUCLEOTIDE SEQUENCE</scope>
    <source>
        <strain evidence="2">CBS 10117</strain>
    </source>
</reference>
<evidence type="ECO:0000313" key="1">
    <source>
        <dbReference type="EMBL" id="OBR86534.1"/>
    </source>
</evidence>
<dbReference type="AlphaFoldDB" id="A0A1A6A901"/>
<reference evidence="1" key="1">
    <citation type="submission" date="2013-07" db="EMBL/GenBank/DDBJ databases">
        <title>The Genome Sequence of Cryptococcus dejecticola CBS10117.</title>
        <authorList>
            <consortium name="The Broad Institute Genome Sequencing Platform"/>
            <person name="Cuomo C."/>
            <person name="Litvintseva A."/>
            <person name="Chen Y."/>
            <person name="Heitman J."/>
            <person name="Sun S."/>
            <person name="Springer D."/>
            <person name="Dromer F."/>
            <person name="Young S.K."/>
            <person name="Zeng Q."/>
            <person name="Gargeya S."/>
            <person name="Fitzgerald M."/>
            <person name="Abouelleil A."/>
            <person name="Alvarado L."/>
            <person name="Berlin A.M."/>
            <person name="Chapman S.B."/>
            <person name="Dewar J."/>
            <person name="Goldberg J."/>
            <person name="Griggs A."/>
            <person name="Gujja S."/>
            <person name="Hansen M."/>
            <person name="Howarth C."/>
            <person name="Imamovic A."/>
            <person name="Larimer J."/>
            <person name="McCowan C."/>
            <person name="Murphy C."/>
            <person name="Pearson M."/>
            <person name="Priest M."/>
            <person name="Roberts A."/>
            <person name="Saif S."/>
            <person name="Shea T."/>
            <person name="Sykes S."/>
            <person name="Wortman J."/>
            <person name="Nusbaum C."/>
            <person name="Birren B."/>
        </authorList>
    </citation>
    <scope>NUCLEOTIDE SEQUENCE [LARGE SCALE GENOMIC DNA]</scope>
    <source>
        <strain evidence="1">CBS 10117</strain>
    </source>
</reference>
<dbReference type="VEuPathDB" id="FungiDB:I303_02542"/>
<reference evidence="2" key="3">
    <citation type="submission" date="2024-02" db="EMBL/GenBank/DDBJ databases">
        <title>Comparative genomics of Cryptococcus and Kwoniella reveals pathogenesis evolution and contrasting modes of karyotype evolution via chromosome fusion or intercentromeric recombination.</title>
        <authorList>
            <person name="Coelho M.A."/>
            <person name="David-Palma M."/>
            <person name="Shea T."/>
            <person name="Bowers K."/>
            <person name="McGinley-Smith S."/>
            <person name="Mohammad A.W."/>
            <person name="Gnirke A."/>
            <person name="Yurkov A.M."/>
            <person name="Nowrousian M."/>
            <person name="Sun S."/>
            <person name="Cuomo C.A."/>
            <person name="Heitman J."/>
        </authorList>
    </citation>
    <scope>NUCLEOTIDE SEQUENCE</scope>
    <source>
        <strain evidence="2">CBS 10117</strain>
    </source>
</reference>
<proteinExistence type="predicted"/>
<dbReference type="EMBL" id="CP144532">
    <property type="protein sequence ID" value="WWC59965.1"/>
    <property type="molecule type" value="Genomic_DNA"/>
</dbReference>
<accession>A0A1A6A901</accession>
<dbReference type="EMBL" id="KI894029">
    <property type="protein sequence ID" value="OBR86534.1"/>
    <property type="molecule type" value="Genomic_DNA"/>
</dbReference>
<dbReference type="GeneID" id="28966241"/>
<dbReference type="RefSeq" id="XP_018264376.1">
    <property type="nucleotide sequence ID" value="XM_018405882.1"/>
</dbReference>
<evidence type="ECO:0000313" key="3">
    <source>
        <dbReference type="Proteomes" id="UP000078595"/>
    </source>
</evidence>
<name>A0A1A6A901_9TREE</name>
<protein>
    <submittedName>
        <fullName evidence="1">Uncharacterized protein</fullName>
    </submittedName>
</protein>
<sequence length="178" mass="19641">MSTIQNADTAIATATGTDTKATGRTVESTTSEPTFDGSATCTNCVSAIEQSGTSQGIVQPIEGYGKYLRGCSHFPEWLRSQRDTEIQYGLNDRYTLHLKGSLSNPDYSQKVDFDHPKRKKYNNVVFETNESGYPTVTYDVVQKPGGEDQVRGVVELLLPEIPMRFGTFVATLETRKAD</sequence>
<keyword evidence="3" id="KW-1185">Reference proteome</keyword>
<gene>
    <name evidence="1" type="ORF">I303_02542</name>
    <name evidence="2" type="ORF">I303_102528</name>
</gene>
<evidence type="ECO:0000313" key="2">
    <source>
        <dbReference type="EMBL" id="WWC59965.1"/>
    </source>
</evidence>